<protein>
    <submittedName>
        <fullName evidence="1">HAD-IA family hydrolase</fullName>
    </submittedName>
</protein>
<evidence type="ECO:0000313" key="1">
    <source>
        <dbReference type="EMBL" id="NBZ85966.1"/>
    </source>
</evidence>
<dbReference type="RefSeq" id="WP_168772783.1">
    <property type="nucleotide sequence ID" value="NZ_JAABNR010000001.1"/>
</dbReference>
<organism evidence="1 2">
    <name type="scientific">Stagnihabitans tardus</name>
    <dbReference type="NCBI Taxonomy" id="2699202"/>
    <lineage>
        <taxon>Bacteria</taxon>
        <taxon>Pseudomonadati</taxon>
        <taxon>Pseudomonadota</taxon>
        <taxon>Alphaproteobacteria</taxon>
        <taxon>Rhodobacterales</taxon>
        <taxon>Paracoccaceae</taxon>
        <taxon>Stagnihabitans</taxon>
    </lineage>
</organism>
<dbReference type="InterPro" id="IPR006439">
    <property type="entry name" value="HAD-SF_hydro_IA"/>
</dbReference>
<dbReference type="NCBIfam" id="TIGR01509">
    <property type="entry name" value="HAD-SF-IA-v3"/>
    <property type="match status" value="1"/>
</dbReference>
<gene>
    <name evidence="1" type="ORF">GV832_00080</name>
</gene>
<dbReference type="PANTHER" id="PTHR43611">
    <property type="entry name" value="ALPHA-D-GLUCOSE 1-PHOSPHATE PHOSPHATASE"/>
    <property type="match status" value="1"/>
</dbReference>
<dbReference type="Pfam" id="PF00702">
    <property type="entry name" value="Hydrolase"/>
    <property type="match status" value="1"/>
</dbReference>
<dbReference type="PANTHER" id="PTHR43611:SF3">
    <property type="entry name" value="FLAVIN MONONUCLEOTIDE HYDROLASE 1, CHLOROPLATIC"/>
    <property type="match status" value="1"/>
</dbReference>
<dbReference type="AlphaFoldDB" id="A0AAE4Y5B1"/>
<name>A0AAE4Y5B1_9RHOB</name>
<dbReference type="EMBL" id="JAABNR010000001">
    <property type="protein sequence ID" value="NBZ85966.1"/>
    <property type="molecule type" value="Genomic_DNA"/>
</dbReference>
<proteinExistence type="predicted"/>
<comment type="caution">
    <text evidence="1">The sequence shown here is derived from an EMBL/GenBank/DDBJ whole genome shotgun (WGS) entry which is preliminary data.</text>
</comment>
<evidence type="ECO:0000313" key="2">
    <source>
        <dbReference type="Proteomes" id="UP001193501"/>
    </source>
</evidence>
<dbReference type="InterPro" id="IPR036412">
    <property type="entry name" value="HAD-like_sf"/>
</dbReference>
<accession>A0AAE4Y5B1</accession>
<sequence length="199" mass="22525">MKLVAWDFDGVLNRGYRGDFFAWQESFRADTGADPERFADYVWGTGRFEAVLAGERDLLDLLEAWREAHSVAMPAREVLDYWLAKDIVLDDQVTAWASVCPLPGVIATNNEKHRAGYIWDCLGAHRFQRIFASGAMGVRKPFAGFYAQIEAWAGLEPADILLIDDAEKNIKAAEERGWRVFHFTEDTRDRLPEVLGISA</sequence>
<reference evidence="1" key="1">
    <citation type="submission" date="2020-01" db="EMBL/GenBank/DDBJ databases">
        <authorList>
            <person name="Chen W.-M."/>
        </authorList>
    </citation>
    <scope>NUCLEOTIDE SEQUENCE</scope>
    <source>
        <strain evidence="1">CYK-10</strain>
    </source>
</reference>
<dbReference type="InterPro" id="IPR023214">
    <property type="entry name" value="HAD_sf"/>
</dbReference>
<keyword evidence="1" id="KW-0378">Hydrolase</keyword>
<keyword evidence="2" id="KW-1185">Reference proteome</keyword>
<dbReference type="Proteomes" id="UP001193501">
    <property type="component" value="Unassembled WGS sequence"/>
</dbReference>
<dbReference type="Gene3D" id="3.40.50.1000">
    <property type="entry name" value="HAD superfamily/HAD-like"/>
    <property type="match status" value="1"/>
</dbReference>
<dbReference type="GO" id="GO:0016787">
    <property type="term" value="F:hydrolase activity"/>
    <property type="evidence" value="ECO:0007669"/>
    <property type="project" value="UniProtKB-KW"/>
</dbReference>
<dbReference type="SUPFAM" id="SSF56784">
    <property type="entry name" value="HAD-like"/>
    <property type="match status" value="1"/>
</dbReference>